<dbReference type="AlphaFoldDB" id="A0A160DVI3"/>
<proteinExistence type="predicted"/>
<evidence type="ECO:0008006" key="4">
    <source>
        <dbReference type="Google" id="ProtNLM"/>
    </source>
</evidence>
<dbReference type="EMBL" id="CP015249">
    <property type="protein sequence ID" value="ANB18364.1"/>
    <property type="molecule type" value="Genomic_DNA"/>
</dbReference>
<dbReference type="KEGG" id="dko:I596_2356"/>
<feature type="signal peptide" evidence="1">
    <location>
        <begin position="1"/>
        <end position="22"/>
    </location>
</feature>
<dbReference type="STRING" id="1300342.I596_2356"/>
<dbReference type="Proteomes" id="UP000076830">
    <property type="component" value="Chromosome"/>
</dbReference>
<organism evidence="2 3">
    <name type="scientific">Dokdonella koreensis DS-123</name>
    <dbReference type="NCBI Taxonomy" id="1300342"/>
    <lineage>
        <taxon>Bacteria</taxon>
        <taxon>Pseudomonadati</taxon>
        <taxon>Pseudomonadota</taxon>
        <taxon>Gammaproteobacteria</taxon>
        <taxon>Lysobacterales</taxon>
        <taxon>Rhodanobacteraceae</taxon>
        <taxon>Dokdonella</taxon>
    </lineage>
</organism>
<evidence type="ECO:0000256" key="1">
    <source>
        <dbReference type="SAM" id="SignalP"/>
    </source>
</evidence>
<dbReference type="OrthoDB" id="5475743at2"/>
<evidence type="ECO:0000313" key="2">
    <source>
        <dbReference type="EMBL" id="ANB18364.1"/>
    </source>
</evidence>
<accession>A0A160DVI3</accession>
<evidence type="ECO:0000313" key="3">
    <source>
        <dbReference type="Proteomes" id="UP000076830"/>
    </source>
</evidence>
<protein>
    <recommendedName>
        <fullName evidence="4">Peptidase C-terminal archaeal/bacterial domain-containing protein</fullName>
    </recommendedName>
</protein>
<keyword evidence="1" id="KW-0732">Signal</keyword>
<sequence>MNKILAVAVSAGLGLCCTAAVAANRSDAGWVRPNPAVEVPAGGGSCATPTSITALPFSQAGNTCGGANNISNYGGGICDASLAFPYPGPEDVWAITVGTGNAITVQADLSGSTGDLALFFLSECGDGDSCMFTSQDAIGPGAGPEALNNTAPPGSPPVPGVLTGLSAGSTYYVYVDSYYGTGSASCGSYTLQVAGTLPVSLDSYRID</sequence>
<feature type="chain" id="PRO_5007813480" description="Peptidase C-terminal archaeal/bacterial domain-containing protein" evidence="1">
    <location>
        <begin position="23"/>
        <end position="207"/>
    </location>
</feature>
<dbReference type="RefSeq" id="WP_150132116.1">
    <property type="nucleotide sequence ID" value="NZ_CP015249.1"/>
</dbReference>
<gene>
    <name evidence="2" type="ORF">I596_2356</name>
</gene>
<name>A0A160DVI3_9GAMM</name>
<dbReference type="Gene3D" id="2.60.120.380">
    <property type="match status" value="1"/>
</dbReference>
<reference evidence="2 3" key="1">
    <citation type="submission" date="2016-04" db="EMBL/GenBank/DDBJ databases">
        <title>Complete genome sequence of Dokdonella koreensis DS-123T.</title>
        <authorList>
            <person name="Kim J.F."/>
            <person name="Lee H."/>
            <person name="Kwak M.-J."/>
        </authorList>
    </citation>
    <scope>NUCLEOTIDE SEQUENCE [LARGE SCALE GENOMIC DNA]</scope>
    <source>
        <strain evidence="2 3">DS-123</strain>
    </source>
</reference>
<keyword evidence="3" id="KW-1185">Reference proteome</keyword>